<proteinExistence type="predicted"/>
<evidence type="ECO:0000313" key="2">
    <source>
        <dbReference type="EMBL" id="KAF2836060.1"/>
    </source>
</evidence>
<feature type="transmembrane region" description="Helical" evidence="1">
    <location>
        <begin position="20"/>
        <end position="41"/>
    </location>
</feature>
<name>A0A9P4S6G1_9PEZI</name>
<dbReference type="EMBL" id="MU006105">
    <property type="protein sequence ID" value="KAF2836060.1"/>
    <property type="molecule type" value="Genomic_DNA"/>
</dbReference>
<protein>
    <submittedName>
        <fullName evidence="2">Uncharacterized protein</fullName>
    </submittedName>
</protein>
<reference evidence="2" key="1">
    <citation type="journal article" date="2020" name="Stud. Mycol.">
        <title>101 Dothideomycetes genomes: a test case for predicting lifestyles and emergence of pathogens.</title>
        <authorList>
            <person name="Haridas S."/>
            <person name="Albert R."/>
            <person name="Binder M."/>
            <person name="Bloem J."/>
            <person name="Labutti K."/>
            <person name="Salamov A."/>
            <person name="Andreopoulos B."/>
            <person name="Baker S."/>
            <person name="Barry K."/>
            <person name="Bills G."/>
            <person name="Bluhm B."/>
            <person name="Cannon C."/>
            <person name="Castanera R."/>
            <person name="Culley D."/>
            <person name="Daum C."/>
            <person name="Ezra D."/>
            <person name="Gonzalez J."/>
            <person name="Henrissat B."/>
            <person name="Kuo A."/>
            <person name="Liang C."/>
            <person name="Lipzen A."/>
            <person name="Lutzoni F."/>
            <person name="Magnuson J."/>
            <person name="Mondo S."/>
            <person name="Nolan M."/>
            <person name="Ohm R."/>
            <person name="Pangilinan J."/>
            <person name="Park H.-J."/>
            <person name="Ramirez L."/>
            <person name="Alfaro M."/>
            <person name="Sun H."/>
            <person name="Tritt A."/>
            <person name="Yoshinaga Y."/>
            <person name="Zwiers L.-H."/>
            <person name="Turgeon B."/>
            <person name="Goodwin S."/>
            <person name="Spatafora J."/>
            <person name="Crous P."/>
            <person name="Grigoriev I."/>
        </authorList>
    </citation>
    <scope>NUCLEOTIDE SEQUENCE</scope>
    <source>
        <strain evidence="2">CBS 101060</strain>
    </source>
</reference>
<dbReference type="Proteomes" id="UP000799429">
    <property type="component" value="Unassembled WGS sequence"/>
</dbReference>
<evidence type="ECO:0000256" key="1">
    <source>
        <dbReference type="SAM" id="Phobius"/>
    </source>
</evidence>
<evidence type="ECO:0000313" key="3">
    <source>
        <dbReference type="Proteomes" id="UP000799429"/>
    </source>
</evidence>
<keyword evidence="1" id="KW-0812">Transmembrane</keyword>
<sequence length="75" mass="8546">MLTMGLLCLIYLICALRTNIVFVGIFATLLAAFCLLAGAYWQVSNVMRNYRRLSLLLLVHVHLLHAHLSGEYLRQ</sequence>
<keyword evidence="3" id="KW-1185">Reference proteome</keyword>
<dbReference type="AlphaFoldDB" id="A0A9P4S6G1"/>
<gene>
    <name evidence="2" type="ORF">M501DRAFT_282745</name>
</gene>
<organism evidence="2 3">
    <name type="scientific">Patellaria atrata CBS 101060</name>
    <dbReference type="NCBI Taxonomy" id="1346257"/>
    <lineage>
        <taxon>Eukaryota</taxon>
        <taxon>Fungi</taxon>
        <taxon>Dikarya</taxon>
        <taxon>Ascomycota</taxon>
        <taxon>Pezizomycotina</taxon>
        <taxon>Dothideomycetes</taxon>
        <taxon>Dothideomycetes incertae sedis</taxon>
        <taxon>Patellariales</taxon>
        <taxon>Patellariaceae</taxon>
        <taxon>Patellaria</taxon>
    </lineage>
</organism>
<keyword evidence="1" id="KW-0472">Membrane</keyword>
<comment type="caution">
    <text evidence="2">The sequence shown here is derived from an EMBL/GenBank/DDBJ whole genome shotgun (WGS) entry which is preliminary data.</text>
</comment>
<accession>A0A9P4S6G1</accession>
<keyword evidence="1" id="KW-1133">Transmembrane helix</keyword>